<gene>
    <name evidence="9" type="primary">focC_1</name>
    <name evidence="9" type="ORF">NCTC12026_00322</name>
</gene>
<keyword evidence="3 6" id="KW-0732">Signal</keyword>
<dbReference type="InterPro" id="IPR016147">
    <property type="entry name" value="Pili_assmbl_chaperone_N"/>
</dbReference>
<dbReference type="Pfam" id="PF02753">
    <property type="entry name" value="PapD_C"/>
    <property type="match status" value="1"/>
</dbReference>
<feature type="domain" description="Pili assembly chaperone N-terminal" evidence="7">
    <location>
        <begin position="24"/>
        <end position="152"/>
    </location>
</feature>
<organism evidence="9 10">
    <name type="scientific">Providencia rustigianii</name>
    <dbReference type="NCBI Taxonomy" id="158850"/>
    <lineage>
        <taxon>Bacteria</taxon>
        <taxon>Pseudomonadati</taxon>
        <taxon>Pseudomonadota</taxon>
        <taxon>Gammaproteobacteria</taxon>
        <taxon>Enterobacterales</taxon>
        <taxon>Morganellaceae</taxon>
        <taxon>Providencia</taxon>
    </lineage>
</organism>
<dbReference type="RefSeq" id="WP_006813958.1">
    <property type="nucleotide sequence ID" value="NZ_AP018946.1"/>
</dbReference>
<dbReference type="EMBL" id="UGUA01000002">
    <property type="protein sequence ID" value="SUC33993.1"/>
    <property type="molecule type" value="Genomic_DNA"/>
</dbReference>
<dbReference type="Proteomes" id="UP000255129">
    <property type="component" value="Unassembled WGS sequence"/>
</dbReference>
<dbReference type="GO" id="GO:0071555">
    <property type="term" value="P:cell wall organization"/>
    <property type="evidence" value="ECO:0007669"/>
    <property type="project" value="InterPro"/>
</dbReference>
<evidence type="ECO:0000313" key="10">
    <source>
        <dbReference type="Proteomes" id="UP000255129"/>
    </source>
</evidence>
<evidence type="ECO:0000256" key="4">
    <source>
        <dbReference type="ARBA" id="ARBA00022764"/>
    </source>
</evidence>
<dbReference type="SUPFAM" id="SSF49354">
    <property type="entry name" value="PapD-like"/>
    <property type="match status" value="1"/>
</dbReference>
<comment type="subcellular location">
    <subcellularLocation>
        <location evidence="1">Periplasm</location>
    </subcellularLocation>
</comment>
<keyword evidence="5" id="KW-0143">Chaperone</keyword>
<evidence type="ECO:0000256" key="5">
    <source>
        <dbReference type="ARBA" id="ARBA00023186"/>
    </source>
</evidence>
<dbReference type="PANTHER" id="PTHR30251">
    <property type="entry name" value="PILUS ASSEMBLY CHAPERONE"/>
    <property type="match status" value="1"/>
</dbReference>
<dbReference type="AlphaFoldDB" id="A0A379G046"/>
<dbReference type="OrthoDB" id="6464870at2"/>
<evidence type="ECO:0000313" key="9">
    <source>
        <dbReference type="EMBL" id="SUC33993.1"/>
    </source>
</evidence>
<feature type="domain" description="Pili assembly chaperone C-terminal" evidence="8">
    <location>
        <begin position="174"/>
        <end position="234"/>
    </location>
</feature>
<proteinExistence type="inferred from homology"/>
<dbReference type="InterPro" id="IPR036316">
    <property type="entry name" value="Pili_assmbl_chap_C_dom_sf"/>
</dbReference>
<dbReference type="InterPro" id="IPR050643">
    <property type="entry name" value="Periplasmic_pilus_chap"/>
</dbReference>
<dbReference type="InterPro" id="IPR013783">
    <property type="entry name" value="Ig-like_fold"/>
</dbReference>
<accession>A0A379G046</accession>
<evidence type="ECO:0000256" key="3">
    <source>
        <dbReference type="ARBA" id="ARBA00022729"/>
    </source>
</evidence>
<dbReference type="PRINTS" id="PR00969">
    <property type="entry name" value="CHAPERONPILI"/>
</dbReference>
<comment type="similarity">
    <text evidence="2">Belongs to the periplasmic pilus chaperone family.</text>
</comment>
<feature type="chain" id="PRO_5016656745" evidence="6">
    <location>
        <begin position="24"/>
        <end position="241"/>
    </location>
</feature>
<dbReference type="GO" id="GO:0030288">
    <property type="term" value="C:outer membrane-bounded periplasmic space"/>
    <property type="evidence" value="ECO:0007669"/>
    <property type="project" value="InterPro"/>
</dbReference>
<dbReference type="Pfam" id="PF00345">
    <property type="entry name" value="PapD_N"/>
    <property type="match status" value="1"/>
</dbReference>
<evidence type="ECO:0000256" key="6">
    <source>
        <dbReference type="SAM" id="SignalP"/>
    </source>
</evidence>
<protein>
    <submittedName>
        <fullName evidence="9">Chaperone protein focC</fullName>
    </submittedName>
</protein>
<feature type="signal peptide" evidence="6">
    <location>
        <begin position="1"/>
        <end position="23"/>
    </location>
</feature>
<evidence type="ECO:0000256" key="2">
    <source>
        <dbReference type="ARBA" id="ARBA00007399"/>
    </source>
</evidence>
<evidence type="ECO:0000256" key="1">
    <source>
        <dbReference type="ARBA" id="ARBA00004418"/>
    </source>
</evidence>
<reference evidence="9 10" key="1">
    <citation type="submission" date="2018-06" db="EMBL/GenBank/DDBJ databases">
        <authorList>
            <consortium name="Pathogen Informatics"/>
            <person name="Doyle S."/>
        </authorList>
    </citation>
    <scope>NUCLEOTIDE SEQUENCE [LARGE SCALE GENOMIC DNA]</scope>
    <source>
        <strain evidence="9 10">NCTC12026</strain>
    </source>
</reference>
<name>A0A379G046_9GAMM</name>
<sequence length="241" mass="26331">MRNNRFIQGICAGLLLLSGSSIAGIAIDTTRIIFSESDNTTGKSVGITSSSQSLTPYLVKAQILRTPYGDNGETPFVVTPSLFRLESGSTNQVRIMKKNVVLPQDKESVFYFRTVAMPTSEKGLNTPQNNIDGAVQVSTGNVIKLFYRPNHLGMTQQQAMKSLKFSSVNNGVQVSNPSPYYITLDSVKIANKSVPLSTTKGNNMIAPFGSITYSHVQRQGTVEWKAINDYGGKDQFHAQIQ</sequence>
<evidence type="ECO:0000259" key="8">
    <source>
        <dbReference type="Pfam" id="PF02753"/>
    </source>
</evidence>
<dbReference type="InterPro" id="IPR001829">
    <property type="entry name" value="Pili_assmbl_chaperone_bac"/>
</dbReference>
<dbReference type="InterPro" id="IPR016148">
    <property type="entry name" value="Pili_assmbl_chaperone_C"/>
</dbReference>
<dbReference type="InterPro" id="IPR008962">
    <property type="entry name" value="PapD-like_sf"/>
</dbReference>
<dbReference type="PANTHER" id="PTHR30251:SF2">
    <property type="entry name" value="FIMBRIAL CHAPERONE YADV-RELATED"/>
    <property type="match status" value="1"/>
</dbReference>
<dbReference type="SUPFAM" id="SSF49584">
    <property type="entry name" value="Periplasmic chaperone C-domain"/>
    <property type="match status" value="1"/>
</dbReference>
<keyword evidence="4" id="KW-0574">Periplasm</keyword>
<dbReference type="Gene3D" id="2.60.40.10">
    <property type="entry name" value="Immunoglobulins"/>
    <property type="match status" value="2"/>
</dbReference>
<evidence type="ECO:0000259" key="7">
    <source>
        <dbReference type="Pfam" id="PF00345"/>
    </source>
</evidence>